<dbReference type="Gene3D" id="1.20.90.10">
    <property type="entry name" value="Phospholipase A2 domain"/>
    <property type="match status" value="1"/>
</dbReference>
<keyword evidence="2" id="KW-1185">Reference proteome</keyword>
<dbReference type="OrthoDB" id="10404605at2759"/>
<dbReference type="GO" id="GO:0004623">
    <property type="term" value="F:phospholipase A2 activity"/>
    <property type="evidence" value="ECO:0007669"/>
    <property type="project" value="InterPro"/>
</dbReference>
<name>E4X2Y4_OIKDI</name>
<organism evidence="1">
    <name type="scientific">Oikopleura dioica</name>
    <name type="common">Tunicate</name>
    <dbReference type="NCBI Taxonomy" id="34765"/>
    <lineage>
        <taxon>Eukaryota</taxon>
        <taxon>Metazoa</taxon>
        <taxon>Chordata</taxon>
        <taxon>Tunicata</taxon>
        <taxon>Appendicularia</taxon>
        <taxon>Copelata</taxon>
        <taxon>Oikopleuridae</taxon>
        <taxon>Oikopleura</taxon>
    </lineage>
</organism>
<proteinExistence type="predicted"/>
<gene>
    <name evidence="1" type="ORF">GSOID_T00017616001</name>
</gene>
<dbReference type="EMBL" id="FN653023">
    <property type="protein sequence ID" value="CBY17987.1"/>
    <property type="molecule type" value="Genomic_DNA"/>
</dbReference>
<protein>
    <submittedName>
        <fullName evidence="1">Uncharacterized protein</fullName>
    </submittedName>
</protein>
<accession>E4X2Y4</accession>
<dbReference type="GO" id="GO:0050482">
    <property type="term" value="P:arachidonate secretion"/>
    <property type="evidence" value="ECO:0007669"/>
    <property type="project" value="InterPro"/>
</dbReference>
<dbReference type="AlphaFoldDB" id="E4X2Y4"/>
<dbReference type="Proteomes" id="UP000001307">
    <property type="component" value="Unassembled WGS sequence"/>
</dbReference>
<dbReference type="InterPro" id="IPR036444">
    <property type="entry name" value="PLipase_A2_dom_sf"/>
</dbReference>
<sequence>MRVSAFLLSAARAFYVNDDIEEFKSILENLDGDHAYVLTEKADNLYDKLVSAQNAVDFETLFSKSKALAFKEIINQSLEANYEVFRKEKGVNVGIKNADKLSGYGCYCLPTDMQVGHFLHGNPVDPIDKLCKDSIQKG</sequence>
<reference evidence="1" key="1">
    <citation type="journal article" date="2010" name="Science">
        <title>Plasticity of animal genome architecture unmasked by rapid evolution of a pelagic tunicate.</title>
        <authorList>
            <person name="Denoeud F."/>
            <person name="Henriet S."/>
            <person name="Mungpakdee S."/>
            <person name="Aury J.M."/>
            <person name="Da Silva C."/>
            <person name="Brinkmann H."/>
            <person name="Mikhaleva J."/>
            <person name="Olsen L.C."/>
            <person name="Jubin C."/>
            <person name="Canestro C."/>
            <person name="Bouquet J.M."/>
            <person name="Danks G."/>
            <person name="Poulain J."/>
            <person name="Campsteijn C."/>
            <person name="Adamski M."/>
            <person name="Cross I."/>
            <person name="Yadetie F."/>
            <person name="Muffato M."/>
            <person name="Louis A."/>
            <person name="Butcher S."/>
            <person name="Tsagkogeorga G."/>
            <person name="Konrad A."/>
            <person name="Singh S."/>
            <person name="Jensen M.F."/>
            <person name="Cong E.H."/>
            <person name="Eikeseth-Otteraa H."/>
            <person name="Noel B."/>
            <person name="Anthouard V."/>
            <person name="Porcel B.M."/>
            <person name="Kachouri-Lafond R."/>
            <person name="Nishino A."/>
            <person name="Ugolini M."/>
            <person name="Chourrout P."/>
            <person name="Nishida H."/>
            <person name="Aasland R."/>
            <person name="Huzurbazar S."/>
            <person name="Westhof E."/>
            <person name="Delsuc F."/>
            <person name="Lehrach H."/>
            <person name="Reinhardt R."/>
            <person name="Weissenbach J."/>
            <person name="Roy S.W."/>
            <person name="Artiguenave F."/>
            <person name="Postlethwait J.H."/>
            <person name="Manak J.R."/>
            <person name="Thompson E.M."/>
            <person name="Jaillon O."/>
            <person name="Du Pasquier L."/>
            <person name="Boudinot P."/>
            <person name="Liberles D.A."/>
            <person name="Volff J.N."/>
            <person name="Philippe H."/>
            <person name="Lenhard B."/>
            <person name="Roest Crollius H."/>
            <person name="Wincker P."/>
            <person name="Chourrout D."/>
        </authorList>
    </citation>
    <scope>NUCLEOTIDE SEQUENCE [LARGE SCALE GENOMIC DNA]</scope>
</reference>
<dbReference type="InParanoid" id="E4X2Y4"/>
<evidence type="ECO:0000313" key="1">
    <source>
        <dbReference type="EMBL" id="CBY17987.1"/>
    </source>
</evidence>
<evidence type="ECO:0000313" key="2">
    <source>
        <dbReference type="Proteomes" id="UP000001307"/>
    </source>
</evidence>
<dbReference type="GO" id="GO:0006644">
    <property type="term" value="P:phospholipid metabolic process"/>
    <property type="evidence" value="ECO:0007669"/>
    <property type="project" value="InterPro"/>
</dbReference>